<evidence type="ECO:0000259" key="4">
    <source>
        <dbReference type="PROSITE" id="PS50041"/>
    </source>
</evidence>
<dbReference type="Pfam" id="PF00059">
    <property type="entry name" value="Lectin_C"/>
    <property type="match status" value="1"/>
</dbReference>
<keyword evidence="3" id="KW-1133">Transmembrane helix</keyword>
<feature type="region of interest" description="Disordered" evidence="2">
    <location>
        <begin position="1"/>
        <end position="20"/>
    </location>
</feature>
<accession>A0AAV2KV17</accession>
<proteinExistence type="predicted"/>
<evidence type="ECO:0000313" key="5">
    <source>
        <dbReference type="EMBL" id="CAL1591057.1"/>
    </source>
</evidence>
<dbReference type="InterPro" id="IPR018378">
    <property type="entry name" value="C-type_lectin_CS"/>
</dbReference>
<feature type="transmembrane region" description="Helical" evidence="3">
    <location>
        <begin position="37"/>
        <end position="56"/>
    </location>
</feature>
<keyword evidence="3" id="KW-0812">Transmembrane</keyword>
<dbReference type="SMART" id="SM00034">
    <property type="entry name" value="CLECT"/>
    <property type="match status" value="1"/>
</dbReference>
<dbReference type="InterPro" id="IPR016186">
    <property type="entry name" value="C-type_lectin-like/link_sf"/>
</dbReference>
<keyword evidence="6" id="KW-1185">Reference proteome</keyword>
<keyword evidence="3" id="KW-0472">Membrane</keyword>
<dbReference type="PROSITE" id="PS50041">
    <property type="entry name" value="C_TYPE_LECTIN_2"/>
    <property type="match status" value="1"/>
</dbReference>
<reference evidence="5 6" key="1">
    <citation type="submission" date="2024-04" db="EMBL/GenBank/DDBJ databases">
        <authorList>
            <person name="Waldvogel A.-M."/>
            <person name="Schoenle A."/>
        </authorList>
    </citation>
    <scope>NUCLEOTIDE SEQUENCE [LARGE SCALE GENOMIC DNA]</scope>
</reference>
<sequence length="277" mass="31828">MSRQFHDEPEDENDSNNFWNKDPGPVRHSVLFRFRQWLVPVLVSTFVLILIIAFGVSNGGLAYRLGLMEETVSNLSLSLTEAQKENKGAAKDVQRLKFSVENNKDQLSSVAESLKQLAQLKTLTKTVASLKCSMEKILHNRTAGCCPLEWDSFESSCFFFSKMSLSWYDARDWCHAHQSQLLILTADKDWDYVKSHSMGTFYWVGLTDEHGKWEWVNGTPYTIDRRRWRPGQPDNWTEHGLGPEAEDCAHLHMDGRLNDMHCSVRLPFICQAHSTQT</sequence>
<dbReference type="EMBL" id="OZ035841">
    <property type="protein sequence ID" value="CAL1591057.1"/>
    <property type="molecule type" value="Genomic_DNA"/>
</dbReference>
<evidence type="ECO:0000256" key="1">
    <source>
        <dbReference type="ARBA" id="ARBA00023157"/>
    </source>
</evidence>
<dbReference type="InterPro" id="IPR016187">
    <property type="entry name" value="CTDL_fold"/>
</dbReference>
<dbReference type="SUPFAM" id="SSF56436">
    <property type="entry name" value="C-type lectin-like"/>
    <property type="match status" value="1"/>
</dbReference>
<dbReference type="InterPro" id="IPR001304">
    <property type="entry name" value="C-type_lectin-like"/>
</dbReference>
<dbReference type="Gene3D" id="3.10.100.10">
    <property type="entry name" value="Mannose-Binding Protein A, subunit A"/>
    <property type="match status" value="1"/>
</dbReference>
<dbReference type="InterPro" id="IPR050111">
    <property type="entry name" value="C-type_lectin/snaclec_domain"/>
</dbReference>
<dbReference type="AlphaFoldDB" id="A0AAV2KV17"/>
<gene>
    <name evidence="5" type="ORF">KC01_LOCUS20472</name>
</gene>
<evidence type="ECO:0000313" key="6">
    <source>
        <dbReference type="Proteomes" id="UP001497482"/>
    </source>
</evidence>
<keyword evidence="1" id="KW-1015">Disulfide bond</keyword>
<evidence type="ECO:0000256" key="2">
    <source>
        <dbReference type="SAM" id="MobiDB-lite"/>
    </source>
</evidence>
<evidence type="ECO:0000256" key="3">
    <source>
        <dbReference type="SAM" id="Phobius"/>
    </source>
</evidence>
<dbReference type="PANTHER" id="PTHR22803">
    <property type="entry name" value="MANNOSE, PHOSPHOLIPASE, LECTIN RECEPTOR RELATED"/>
    <property type="match status" value="1"/>
</dbReference>
<feature type="domain" description="C-type lectin" evidence="4">
    <location>
        <begin position="153"/>
        <end position="271"/>
    </location>
</feature>
<organism evidence="5 6">
    <name type="scientific">Knipowitschia caucasica</name>
    <name type="common">Caucasian dwarf goby</name>
    <name type="synonym">Pomatoschistus caucasicus</name>
    <dbReference type="NCBI Taxonomy" id="637954"/>
    <lineage>
        <taxon>Eukaryota</taxon>
        <taxon>Metazoa</taxon>
        <taxon>Chordata</taxon>
        <taxon>Craniata</taxon>
        <taxon>Vertebrata</taxon>
        <taxon>Euteleostomi</taxon>
        <taxon>Actinopterygii</taxon>
        <taxon>Neopterygii</taxon>
        <taxon>Teleostei</taxon>
        <taxon>Neoteleostei</taxon>
        <taxon>Acanthomorphata</taxon>
        <taxon>Gobiaria</taxon>
        <taxon>Gobiiformes</taxon>
        <taxon>Gobioidei</taxon>
        <taxon>Gobiidae</taxon>
        <taxon>Gobiinae</taxon>
        <taxon>Knipowitschia</taxon>
    </lineage>
</organism>
<dbReference type="Proteomes" id="UP001497482">
    <property type="component" value="Chromosome 19"/>
</dbReference>
<dbReference type="PROSITE" id="PS00615">
    <property type="entry name" value="C_TYPE_LECTIN_1"/>
    <property type="match status" value="1"/>
</dbReference>
<name>A0AAV2KV17_KNICA</name>
<protein>
    <recommendedName>
        <fullName evidence="4">C-type lectin domain-containing protein</fullName>
    </recommendedName>
</protein>